<feature type="transmembrane region" description="Helical" evidence="4">
    <location>
        <begin position="31"/>
        <end position="54"/>
    </location>
</feature>
<dbReference type="InterPro" id="IPR011527">
    <property type="entry name" value="ABC1_TM_dom"/>
</dbReference>
<dbReference type="AlphaFoldDB" id="A0A645AHV1"/>
<dbReference type="InterPro" id="IPR036640">
    <property type="entry name" value="ABC1_TM_sf"/>
</dbReference>
<sequence length="136" mass="15123">MKPNQTKRRGAKDAGKTTKRLLSYISQGHKFTFSLVLICILVSALANVAGSLFLETLIDEYITPLLGVTNPVFTSMYRAIAMMAGIYMIGVVATYVYNILMVSISQGIQKKIRDELFAHMQTLPINISIRMRTGMS</sequence>
<gene>
    <name evidence="6" type="ORF">SDC9_99357</name>
</gene>
<dbReference type="EMBL" id="VSSQ01013936">
    <property type="protein sequence ID" value="MPM52597.1"/>
    <property type="molecule type" value="Genomic_DNA"/>
</dbReference>
<name>A0A645AHV1_9ZZZZ</name>
<feature type="transmembrane region" description="Helical" evidence="4">
    <location>
        <begin position="79"/>
        <end position="100"/>
    </location>
</feature>
<evidence type="ECO:0000313" key="6">
    <source>
        <dbReference type="EMBL" id="MPM52597.1"/>
    </source>
</evidence>
<dbReference type="PROSITE" id="PS50929">
    <property type="entry name" value="ABC_TM1F"/>
    <property type="match status" value="1"/>
</dbReference>
<dbReference type="GO" id="GO:0005524">
    <property type="term" value="F:ATP binding"/>
    <property type="evidence" value="ECO:0007669"/>
    <property type="project" value="InterPro"/>
</dbReference>
<dbReference type="GO" id="GO:0140359">
    <property type="term" value="F:ABC-type transporter activity"/>
    <property type="evidence" value="ECO:0007669"/>
    <property type="project" value="InterPro"/>
</dbReference>
<evidence type="ECO:0000256" key="1">
    <source>
        <dbReference type="ARBA" id="ARBA00022692"/>
    </source>
</evidence>
<proteinExistence type="predicted"/>
<dbReference type="GO" id="GO:0016020">
    <property type="term" value="C:membrane"/>
    <property type="evidence" value="ECO:0007669"/>
    <property type="project" value="InterPro"/>
</dbReference>
<evidence type="ECO:0000256" key="4">
    <source>
        <dbReference type="SAM" id="Phobius"/>
    </source>
</evidence>
<evidence type="ECO:0000256" key="2">
    <source>
        <dbReference type="ARBA" id="ARBA00022989"/>
    </source>
</evidence>
<keyword evidence="1 4" id="KW-0812">Transmembrane</keyword>
<comment type="caution">
    <text evidence="6">The sequence shown here is derived from an EMBL/GenBank/DDBJ whole genome shotgun (WGS) entry which is preliminary data.</text>
</comment>
<dbReference type="SUPFAM" id="SSF90123">
    <property type="entry name" value="ABC transporter transmembrane region"/>
    <property type="match status" value="1"/>
</dbReference>
<reference evidence="6" key="1">
    <citation type="submission" date="2019-08" db="EMBL/GenBank/DDBJ databases">
        <authorList>
            <person name="Kucharzyk K."/>
            <person name="Murdoch R.W."/>
            <person name="Higgins S."/>
            <person name="Loffler F."/>
        </authorList>
    </citation>
    <scope>NUCLEOTIDE SEQUENCE</scope>
</reference>
<dbReference type="Pfam" id="PF00664">
    <property type="entry name" value="ABC_membrane"/>
    <property type="match status" value="1"/>
</dbReference>
<organism evidence="6">
    <name type="scientific">bioreactor metagenome</name>
    <dbReference type="NCBI Taxonomy" id="1076179"/>
    <lineage>
        <taxon>unclassified sequences</taxon>
        <taxon>metagenomes</taxon>
        <taxon>ecological metagenomes</taxon>
    </lineage>
</organism>
<dbReference type="Gene3D" id="1.20.1560.10">
    <property type="entry name" value="ABC transporter type 1, transmembrane domain"/>
    <property type="match status" value="1"/>
</dbReference>
<protein>
    <recommendedName>
        <fullName evidence="5">ABC transmembrane type-1 domain-containing protein</fullName>
    </recommendedName>
</protein>
<evidence type="ECO:0000259" key="5">
    <source>
        <dbReference type="PROSITE" id="PS50929"/>
    </source>
</evidence>
<feature type="domain" description="ABC transmembrane type-1" evidence="5">
    <location>
        <begin position="35"/>
        <end position="125"/>
    </location>
</feature>
<accession>A0A645AHV1</accession>
<keyword evidence="2 4" id="KW-1133">Transmembrane helix</keyword>
<evidence type="ECO:0000256" key="3">
    <source>
        <dbReference type="ARBA" id="ARBA00023136"/>
    </source>
</evidence>
<keyword evidence="3 4" id="KW-0472">Membrane</keyword>